<evidence type="ECO:0000313" key="4">
    <source>
        <dbReference type="Proteomes" id="UP000254589"/>
    </source>
</evidence>
<dbReference type="KEGG" id="ppul:RO07_25435"/>
<reference evidence="3" key="1">
    <citation type="submission" date="2014-12" db="EMBL/GenBank/DDBJ databases">
        <title>Complete Genome Sequencing of Pandoraea pulmonicola DSM 16583.</title>
        <authorList>
            <person name="Chan K.-G."/>
        </authorList>
    </citation>
    <scope>NUCLEOTIDE SEQUENCE [LARGE SCALE GENOMIC DNA]</scope>
    <source>
        <strain evidence="3">DSM 16583</strain>
    </source>
</reference>
<dbReference type="Proteomes" id="UP000035086">
    <property type="component" value="Chromosome"/>
</dbReference>
<reference evidence="1" key="2">
    <citation type="submission" date="2016-11" db="EMBL/GenBank/DDBJ databases">
        <title>Complete Genome Sequencing of Pandoraea pulmonicola DSM 16583.</title>
        <authorList>
            <person name="Chan K.-G."/>
        </authorList>
    </citation>
    <scope>NUCLEOTIDE SEQUENCE</scope>
    <source>
        <strain evidence="1">DSM 16583</strain>
    </source>
</reference>
<keyword evidence="3" id="KW-1185">Reference proteome</keyword>
<dbReference type="InterPro" id="IPR021087">
    <property type="entry name" value="Uncharacterised_PixA/AidA"/>
</dbReference>
<evidence type="ECO:0000313" key="3">
    <source>
        <dbReference type="Proteomes" id="UP000035086"/>
    </source>
</evidence>
<evidence type="ECO:0000313" key="1">
    <source>
        <dbReference type="EMBL" id="APD13500.1"/>
    </source>
</evidence>
<organism evidence="2 4">
    <name type="scientific">Pandoraea pulmonicola</name>
    <dbReference type="NCBI Taxonomy" id="93221"/>
    <lineage>
        <taxon>Bacteria</taxon>
        <taxon>Pseudomonadati</taxon>
        <taxon>Pseudomonadota</taxon>
        <taxon>Betaproteobacteria</taxon>
        <taxon>Burkholderiales</taxon>
        <taxon>Burkholderiaceae</taxon>
        <taxon>Pandoraea</taxon>
    </lineage>
</organism>
<dbReference type="EMBL" id="UGSJ01000001">
    <property type="protein sequence ID" value="SUA93429.1"/>
    <property type="molecule type" value="Genomic_DNA"/>
</dbReference>
<dbReference type="Gene3D" id="2.60.40.3910">
    <property type="entry name" value="Inclusion body protein"/>
    <property type="match status" value="1"/>
</dbReference>
<dbReference type="Proteomes" id="UP000254589">
    <property type="component" value="Unassembled WGS sequence"/>
</dbReference>
<proteinExistence type="predicted"/>
<name>A0AAJ4ZHI9_PANPU</name>
<reference evidence="2 4" key="3">
    <citation type="submission" date="2018-06" db="EMBL/GenBank/DDBJ databases">
        <authorList>
            <consortium name="Pathogen Informatics"/>
            <person name="Doyle S."/>
        </authorList>
    </citation>
    <scope>NUCLEOTIDE SEQUENCE [LARGE SCALE GENOMIC DNA]</scope>
    <source>
        <strain evidence="2 4">NCTC13159</strain>
    </source>
</reference>
<dbReference type="RefSeq" id="WP_052267285.1">
    <property type="nucleotide sequence ID" value="NZ_CP010310.2"/>
</dbReference>
<dbReference type="EMBL" id="CP010310">
    <property type="protein sequence ID" value="APD13500.1"/>
    <property type="molecule type" value="Genomic_DNA"/>
</dbReference>
<sequence length="183" mass="19483">MAHAHTCGAQPGSAPAVDILLALDTMTWLDRHPHGDPASTPVDVEPDACYGLASGSGPEAPLRAGKAAHVHVDARPGARLRLRWTPLALRGEHAVLLQLSLGDDATLADLQLHIDEHATRYAPQAGTPERPASRQAPDAFWQADVVAPGTVSVDAEATVTDRDAQVIARFRWPLRIEVVTPSI</sequence>
<accession>A0AAJ4ZHI9</accession>
<dbReference type="AlphaFoldDB" id="A0AAJ4ZHI9"/>
<dbReference type="InterPro" id="IPR038712">
    <property type="entry name" value="PixA-like_sf"/>
</dbReference>
<dbReference type="Pfam" id="PF12306">
    <property type="entry name" value="PixA"/>
    <property type="match status" value="1"/>
</dbReference>
<protein>
    <submittedName>
        <fullName evidence="2">Inclusion body protein</fullName>
    </submittedName>
</protein>
<evidence type="ECO:0000313" key="2">
    <source>
        <dbReference type="EMBL" id="SUA93429.1"/>
    </source>
</evidence>
<gene>
    <name evidence="2" type="ORF">NCTC13159_04990</name>
    <name evidence="1" type="ORF">RO07_25435</name>
</gene>